<accession>A0A6C0IE86</accession>
<protein>
    <submittedName>
        <fullName evidence="1">Uncharacterized protein</fullName>
    </submittedName>
</protein>
<dbReference type="EMBL" id="MN740157">
    <property type="protein sequence ID" value="QHT90727.1"/>
    <property type="molecule type" value="Genomic_DNA"/>
</dbReference>
<organism evidence="1">
    <name type="scientific">viral metagenome</name>
    <dbReference type="NCBI Taxonomy" id="1070528"/>
    <lineage>
        <taxon>unclassified sequences</taxon>
        <taxon>metagenomes</taxon>
        <taxon>organismal metagenomes</taxon>
    </lineage>
</organism>
<dbReference type="AlphaFoldDB" id="A0A6C0IE86"/>
<reference evidence="1" key="1">
    <citation type="journal article" date="2020" name="Nature">
        <title>Giant virus diversity and host interactions through global metagenomics.</title>
        <authorList>
            <person name="Schulz F."/>
            <person name="Roux S."/>
            <person name="Paez-Espino D."/>
            <person name="Jungbluth S."/>
            <person name="Walsh D.A."/>
            <person name="Denef V.J."/>
            <person name="McMahon K.D."/>
            <person name="Konstantinidis K.T."/>
            <person name="Eloe-Fadrosh E.A."/>
            <person name="Kyrpides N.C."/>
            <person name="Woyke T."/>
        </authorList>
    </citation>
    <scope>NUCLEOTIDE SEQUENCE</scope>
    <source>
        <strain evidence="1">GVMAG-M-3300023184-71</strain>
    </source>
</reference>
<evidence type="ECO:0000313" key="1">
    <source>
        <dbReference type="EMBL" id="QHT90727.1"/>
    </source>
</evidence>
<name>A0A6C0IE86_9ZZZZ</name>
<proteinExistence type="predicted"/>
<sequence length="52" mass="6122">MLSPSSFSFLVFSIIWLSYQALSHRPSSLSVDPYFDAYKEKKKENEEDGIWF</sequence>